<feature type="transmembrane region" description="Helical" evidence="6">
    <location>
        <begin position="447"/>
        <end position="470"/>
    </location>
</feature>
<evidence type="ECO:0000256" key="5">
    <source>
        <dbReference type="ARBA" id="ARBA00023136"/>
    </source>
</evidence>
<dbReference type="RefSeq" id="WP_271943914.1">
    <property type="nucleotide sequence ID" value="NZ_JAQLTZ010000014.1"/>
</dbReference>
<dbReference type="InterPro" id="IPR002797">
    <property type="entry name" value="Polysacc_synth"/>
</dbReference>
<feature type="transmembrane region" description="Helical" evidence="6">
    <location>
        <begin position="150"/>
        <end position="168"/>
    </location>
</feature>
<dbReference type="Proteomes" id="UP001210528">
    <property type="component" value="Unassembled WGS sequence"/>
</dbReference>
<accession>A0ABT4Z761</accession>
<protein>
    <submittedName>
        <fullName evidence="7">Flippase</fullName>
    </submittedName>
</protein>
<organism evidence="7 8">
    <name type="scientific">Halorubrum ezzemoulense</name>
    <name type="common">Halorubrum chaoviator</name>
    <dbReference type="NCBI Taxonomy" id="337243"/>
    <lineage>
        <taxon>Archaea</taxon>
        <taxon>Methanobacteriati</taxon>
        <taxon>Methanobacteriota</taxon>
        <taxon>Stenosarchaea group</taxon>
        <taxon>Halobacteria</taxon>
        <taxon>Halobacteriales</taxon>
        <taxon>Haloferacaceae</taxon>
        <taxon>Halorubrum</taxon>
    </lineage>
</organism>
<dbReference type="InterPro" id="IPR050833">
    <property type="entry name" value="Poly_Biosynth_Transport"/>
</dbReference>
<keyword evidence="4 6" id="KW-1133">Transmembrane helix</keyword>
<feature type="transmembrane region" description="Helical" evidence="6">
    <location>
        <begin position="39"/>
        <end position="59"/>
    </location>
</feature>
<name>A0ABT4Z761_HALEZ</name>
<evidence type="ECO:0000256" key="4">
    <source>
        <dbReference type="ARBA" id="ARBA00022989"/>
    </source>
</evidence>
<feature type="transmembrane region" description="Helical" evidence="6">
    <location>
        <begin position="421"/>
        <end position="441"/>
    </location>
</feature>
<evidence type="ECO:0000313" key="8">
    <source>
        <dbReference type="Proteomes" id="UP001210528"/>
    </source>
</evidence>
<feature type="transmembrane region" description="Helical" evidence="6">
    <location>
        <begin position="174"/>
        <end position="192"/>
    </location>
</feature>
<sequence length="486" mass="53314">MSTLLRSIFSILSGKAAGIIISLAFTPILVRIISQEQYGLYVSVLAGFSIFALLAKGGLFDSSRKIIAENIKNQTTASDIVSISVLISIAYGITAVSVASLGILFEIVPSRYVSFVWILLIAVIFGNVFSIVKGAFYGQQREHVAEILNIGRRVFYVVVGLALAYIGYDLIGLFTAYSISFVVIGVLGFILLSRYFRFSVPSTKSIRRHGREIAAFGGFQMIGGLSAAFLYKSDILLVEYFQTSTATALYNSAIVPAEMIWFVPSVIQMAFLQHTANLWAEDDIEEINVQIRTGIKYSILALTLFGVGLFALAEPFLQVYFGGDYVAAADTLRLLIIGTFFFGISRVIVPVFQATGWVKHTELMTVGALLVNVLLNIILIPQYGIIGAGIGTSISYVMLFVGNICIWFYSPFEMVSLRWTASLVLAQSVFTVVFLAIVSIIETSPLISLFVFPPSGLVLFISTNVVFGHIPIQELRYQIKSVTERI</sequence>
<feature type="transmembrane region" description="Helical" evidence="6">
    <location>
        <begin position="115"/>
        <end position="138"/>
    </location>
</feature>
<evidence type="ECO:0000256" key="2">
    <source>
        <dbReference type="ARBA" id="ARBA00022475"/>
    </source>
</evidence>
<dbReference type="CDD" id="cd13128">
    <property type="entry name" value="MATE_Wzx_like"/>
    <property type="match status" value="1"/>
</dbReference>
<keyword evidence="5 6" id="KW-0472">Membrane</keyword>
<gene>
    <name evidence="7" type="ORF">PM085_17500</name>
</gene>
<evidence type="ECO:0000256" key="1">
    <source>
        <dbReference type="ARBA" id="ARBA00004651"/>
    </source>
</evidence>
<feature type="transmembrane region" description="Helical" evidence="6">
    <location>
        <begin position="332"/>
        <end position="349"/>
    </location>
</feature>
<dbReference type="PANTHER" id="PTHR30250">
    <property type="entry name" value="PST FAMILY PREDICTED COLANIC ACID TRANSPORTER"/>
    <property type="match status" value="1"/>
</dbReference>
<feature type="transmembrane region" description="Helical" evidence="6">
    <location>
        <begin position="80"/>
        <end position="103"/>
    </location>
</feature>
<feature type="transmembrane region" description="Helical" evidence="6">
    <location>
        <begin position="12"/>
        <end position="33"/>
    </location>
</feature>
<dbReference type="Pfam" id="PF01943">
    <property type="entry name" value="Polysacc_synt"/>
    <property type="match status" value="1"/>
</dbReference>
<keyword evidence="2" id="KW-1003">Cell membrane</keyword>
<comment type="subcellular location">
    <subcellularLocation>
        <location evidence="1">Cell membrane</location>
        <topology evidence="1">Multi-pass membrane protein</topology>
    </subcellularLocation>
</comment>
<proteinExistence type="predicted"/>
<feature type="transmembrane region" description="Helical" evidence="6">
    <location>
        <begin position="213"/>
        <end position="231"/>
    </location>
</feature>
<evidence type="ECO:0000256" key="3">
    <source>
        <dbReference type="ARBA" id="ARBA00022692"/>
    </source>
</evidence>
<feature type="transmembrane region" description="Helical" evidence="6">
    <location>
        <begin position="361"/>
        <end position="379"/>
    </location>
</feature>
<reference evidence="7 8" key="1">
    <citation type="submission" date="2023-01" db="EMBL/GenBank/DDBJ databases">
        <title>Halorubrum ezzemoulense from Santa Pola, Spain.</title>
        <authorList>
            <person name="Feng Y."/>
            <person name="Louyakis A.S."/>
            <person name="Gogarten J.P."/>
        </authorList>
    </citation>
    <scope>NUCLEOTIDE SEQUENCE [LARGE SCALE GENOMIC DNA]</scope>
    <source>
        <strain evidence="7 8">AMM015</strain>
    </source>
</reference>
<feature type="transmembrane region" description="Helical" evidence="6">
    <location>
        <begin position="385"/>
        <end position="409"/>
    </location>
</feature>
<feature type="transmembrane region" description="Helical" evidence="6">
    <location>
        <begin position="299"/>
        <end position="320"/>
    </location>
</feature>
<dbReference type="EMBL" id="JAQLUK010000047">
    <property type="protein sequence ID" value="MDB2294023.1"/>
    <property type="molecule type" value="Genomic_DNA"/>
</dbReference>
<keyword evidence="3 6" id="KW-0812">Transmembrane</keyword>
<keyword evidence="8" id="KW-1185">Reference proteome</keyword>
<evidence type="ECO:0000256" key="6">
    <source>
        <dbReference type="SAM" id="Phobius"/>
    </source>
</evidence>
<comment type="caution">
    <text evidence="7">The sequence shown here is derived from an EMBL/GenBank/DDBJ whole genome shotgun (WGS) entry which is preliminary data.</text>
</comment>
<evidence type="ECO:0000313" key="7">
    <source>
        <dbReference type="EMBL" id="MDB2294023.1"/>
    </source>
</evidence>
<dbReference type="PANTHER" id="PTHR30250:SF11">
    <property type="entry name" value="O-ANTIGEN TRANSPORTER-RELATED"/>
    <property type="match status" value="1"/>
</dbReference>